<comment type="similarity">
    <text evidence="1 6">Belongs to the ferritin family. Prokaryotic subfamily.</text>
</comment>
<dbReference type="PROSITE" id="PS50905">
    <property type="entry name" value="FERRITIN_LIKE"/>
    <property type="match status" value="1"/>
</dbReference>
<dbReference type="EMBL" id="JBHSGI010000004">
    <property type="protein sequence ID" value="MFC4668345.1"/>
    <property type="molecule type" value="Genomic_DNA"/>
</dbReference>
<evidence type="ECO:0000256" key="2">
    <source>
        <dbReference type="ARBA" id="ARBA00022434"/>
    </source>
</evidence>
<keyword evidence="9" id="KW-1185">Reference proteome</keyword>
<evidence type="ECO:0000259" key="7">
    <source>
        <dbReference type="PROSITE" id="PS50905"/>
    </source>
</evidence>
<keyword evidence="4" id="KW-0560">Oxidoreductase</keyword>
<dbReference type="InterPro" id="IPR001519">
    <property type="entry name" value="Ferritin"/>
</dbReference>
<comment type="subcellular location">
    <subcellularLocation>
        <location evidence="6">Cytoplasm</location>
    </subcellularLocation>
</comment>
<feature type="domain" description="Ferritin-like diiron" evidence="7">
    <location>
        <begin position="4"/>
        <end position="149"/>
    </location>
</feature>
<evidence type="ECO:0000256" key="1">
    <source>
        <dbReference type="ARBA" id="ARBA00006950"/>
    </source>
</evidence>
<gene>
    <name evidence="8" type="ORF">ACFO5X_07255</name>
</gene>
<keyword evidence="3 6" id="KW-0479">Metal-binding</keyword>
<dbReference type="Proteomes" id="UP001595973">
    <property type="component" value="Unassembled WGS sequence"/>
</dbReference>
<dbReference type="InterPro" id="IPR041719">
    <property type="entry name" value="Ferritin_prok"/>
</dbReference>
<evidence type="ECO:0000256" key="6">
    <source>
        <dbReference type="RuleBase" id="RU361145"/>
    </source>
</evidence>
<evidence type="ECO:0000256" key="5">
    <source>
        <dbReference type="ARBA" id="ARBA00023004"/>
    </source>
</evidence>
<protein>
    <recommendedName>
        <fullName evidence="6">Ferritin</fullName>
        <ecNumber evidence="6">1.16.3.2</ecNumber>
    </recommendedName>
</protein>
<dbReference type="InterPro" id="IPR009078">
    <property type="entry name" value="Ferritin-like_SF"/>
</dbReference>
<reference evidence="9" key="1">
    <citation type="journal article" date="2019" name="Int. J. Syst. Evol. Microbiol.">
        <title>The Global Catalogue of Microorganisms (GCM) 10K type strain sequencing project: providing services to taxonomists for standard genome sequencing and annotation.</title>
        <authorList>
            <consortium name="The Broad Institute Genomics Platform"/>
            <consortium name="The Broad Institute Genome Sequencing Center for Infectious Disease"/>
            <person name="Wu L."/>
            <person name="Ma J."/>
        </authorList>
    </citation>
    <scope>NUCLEOTIDE SEQUENCE [LARGE SCALE GENOMIC DNA]</scope>
    <source>
        <strain evidence="9">CGMCC 4.7283</strain>
    </source>
</reference>
<keyword evidence="5 6" id="KW-0408">Iron</keyword>
<comment type="function">
    <text evidence="6">Iron-storage protein.</text>
</comment>
<keyword evidence="2 6" id="KW-0409">Iron storage</keyword>
<dbReference type="PANTHER" id="PTHR11431">
    <property type="entry name" value="FERRITIN"/>
    <property type="match status" value="1"/>
</dbReference>
<dbReference type="Pfam" id="PF00210">
    <property type="entry name" value="Ferritin"/>
    <property type="match status" value="1"/>
</dbReference>
<dbReference type="SUPFAM" id="SSF47240">
    <property type="entry name" value="Ferritin-like"/>
    <property type="match status" value="1"/>
</dbReference>
<dbReference type="PANTHER" id="PTHR11431:SF127">
    <property type="entry name" value="BACTERIAL NON-HEME FERRITIN"/>
    <property type="match status" value="1"/>
</dbReference>
<dbReference type="InterPro" id="IPR009040">
    <property type="entry name" value="Ferritin-like_diiron"/>
</dbReference>
<comment type="catalytic activity">
    <reaction evidence="6">
        <text>4 Fe(2+) + O2 + 6 H2O = 4 iron(III) oxide-hydroxide + 12 H(+)</text>
        <dbReference type="Rhea" id="RHEA:11972"/>
        <dbReference type="ChEBI" id="CHEBI:15377"/>
        <dbReference type="ChEBI" id="CHEBI:15378"/>
        <dbReference type="ChEBI" id="CHEBI:15379"/>
        <dbReference type="ChEBI" id="CHEBI:29033"/>
        <dbReference type="ChEBI" id="CHEBI:78619"/>
        <dbReference type="EC" id="1.16.3.2"/>
    </reaction>
</comment>
<proteinExistence type="inferred from homology"/>
<comment type="caution">
    <text evidence="8">The sequence shown here is derived from an EMBL/GenBank/DDBJ whole genome shotgun (WGS) entry which is preliminary data.</text>
</comment>
<evidence type="ECO:0000313" key="9">
    <source>
        <dbReference type="Proteomes" id="UP001595973"/>
    </source>
</evidence>
<keyword evidence="6" id="KW-0963">Cytoplasm</keyword>
<dbReference type="EC" id="1.16.3.2" evidence="6"/>
<evidence type="ECO:0000313" key="8">
    <source>
        <dbReference type="EMBL" id="MFC4668345.1"/>
    </source>
</evidence>
<dbReference type="RefSeq" id="WP_380716619.1">
    <property type="nucleotide sequence ID" value="NZ_JBHSGI010000004.1"/>
</dbReference>
<accession>A0ABV9KEI3</accession>
<dbReference type="CDD" id="cd01055">
    <property type="entry name" value="Nonheme_Ferritin"/>
    <property type="match status" value="1"/>
</dbReference>
<dbReference type="Gene3D" id="1.20.1260.10">
    <property type="match status" value="1"/>
</dbReference>
<dbReference type="InterPro" id="IPR012347">
    <property type="entry name" value="Ferritin-like"/>
</dbReference>
<sequence length="179" mass="20692">MADKRLSDKMEKALNAQMTREAFQAQVYLAYASWAEVNGYPGISDFLYKHSVEERQHMFKFLKYINNRGGETKIEALDAPSVAPKDMRDCLQGAFDHELSNSKSIYDLVDMAHEEKDWATFNFLQWFVKEQIEEETLISDLLDRYTLAANKKNEADLYTLDRDTASAMQEATVPREESL</sequence>
<organism evidence="8 9">
    <name type="scientific">Seohaeicola nanhaiensis</name>
    <dbReference type="NCBI Taxonomy" id="1387282"/>
    <lineage>
        <taxon>Bacteria</taxon>
        <taxon>Pseudomonadati</taxon>
        <taxon>Pseudomonadota</taxon>
        <taxon>Alphaproteobacteria</taxon>
        <taxon>Rhodobacterales</taxon>
        <taxon>Roseobacteraceae</taxon>
        <taxon>Seohaeicola</taxon>
    </lineage>
</organism>
<evidence type="ECO:0000256" key="3">
    <source>
        <dbReference type="ARBA" id="ARBA00022723"/>
    </source>
</evidence>
<name>A0ABV9KEI3_9RHOB</name>
<dbReference type="InterPro" id="IPR008331">
    <property type="entry name" value="Ferritin_DPS_dom"/>
</dbReference>
<evidence type="ECO:0000256" key="4">
    <source>
        <dbReference type="ARBA" id="ARBA00023002"/>
    </source>
</evidence>